<keyword evidence="1" id="KW-0863">Zinc-finger</keyword>
<accession>A0ABM5GHK3</accession>
<organism evidence="2 3">
    <name type="scientific">Pogona vitticeps</name>
    <name type="common">central bearded dragon</name>
    <dbReference type="NCBI Taxonomy" id="103695"/>
    <lineage>
        <taxon>Eukaryota</taxon>
        <taxon>Metazoa</taxon>
        <taxon>Chordata</taxon>
        <taxon>Craniata</taxon>
        <taxon>Vertebrata</taxon>
        <taxon>Euteleostomi</taxon>
        <taxon>Lepidosauria</taxon>
        <taxon>Squamata</taxon>
        <taxon>Bifurcata</taxon>
        <taxon>Unidentata</taxon>
        <taxon>Episquamata</taxon>
        <taxon>Toxicofera</taxon>
        <taxon>Iguania</taxon>
        <taxon>Acrodonta</taxon>
        <taxon>Agamidae</taxon>
        <taxon>Amphibolurinae</taxon>
        <taxon>Pogona</taxon>
    </lineage>
</organism>
<keyword evidence="1" id="KW-0479">Metal-binding</keyword>
<dbReference type="RefSeq" id="XP_072857133.1">
    <property type="nucleotide sequence ID" value="XM_073001032.1"/>
</dbReference>
<evidence type="ECO:0000313" key="3">
    <source>
        <dbReference type="RefSeq" id="XP_072857133.1"/>
    </source>
</evidence>
<gene>
    <name evidence="3" type="primary">LYAR</name>
</gene>
<sequence>MVVFTCNACGESVKKGHVGKHVNICWSCQCLSCMDCGRDFCRVRLFVTPWTRACQALLSSTASWSWVKFMLVASMTLSNHLILCRPLLLLPSHFPDIKIFSKESSLLMTWPKYWSLSFRICPSSEHSRLISLRMVRFVLLAVQETLKTLLQQHNSKASVLRQSAFFMVQLSLPYITTGKTIPLTIRTFVGKVMFLLFKMLSRFVIAFLPRSRCLLISRLLSPSTMIMEPEKVKSVTASISSPSIYQEVMGPLAMILGFLMLSFRPFLALSSFMLIKKFFNSSSLSVIRVVSSAYMRLLIFIPAWNSINCPISNSNDCFLSYI</sequence>
<dbReference type="GeneID" id="110089912"/>
<evidence type="ECO:0000256" key="1">
    <source>
        <dbReference type="PROSITE-ProRule" id="PRU01145"/>
    </source>
</evidence>
<dbReference type="Proteomes" id="UP001652642">
    <property type="component" value="Chromosome 5"/>
</dbReference>
<evidence type="ECO:0000313" key="2">
    <source>
        <dbReference type="Proteomes" id="UP001652642"/>
    </source>
</evidence>
<protein>
    <submittedName>
        <fullName evidence="3">Cell growth-regulating nucleolar protein isoform X4</fullName>
    </submittedName>
</protein>
<dbReference type="SUPFAM" id="SSF57667">
    <property type="entry name" value="beta-beta-alpha zinc fingers"/>
    <property type="match status" value="1"/>
</dbReference>
<keyword evidence="1" id="KW-0862">Zinc</keyword>
<dbReference type="PROSITE" id="PS51804">
    <property type="entry name" value="ZF_C2HC_LYAR"/>
    <property type="match status" value="1"/>
</dbReference>
<dbReference type="InterPro" id="IPR039999">
    <property type="entry name" value="LYAR"/>
</dbReference>
<name>A0ABM5GHK3_9SAUR</name>
<dbReference type="PANTHER" id="PTHR13100">
    <property type="entry name" value="CELL GROWTH-REGULATING NUCLEOLAR PROTEIN LYAR"/>
    <property type="match status" value="1"/>
</dbReference>
<keyword evidence="2" id="KW-1185">Reference proteome</keyword>
<dbReference type="Gene3D" id="3.30.1490.490">
    <property type="match status" value="1"/>
</dbReference>
<proteinExistence type="predicted"/>
<dbReference type="InterPro" id="IPR036236">
    <property type="entry name" value="Znf_C2H2_sf"/>
</dbReference>
<reference evidence="3" key="1">
    <citation type="submission" date="2025-08" db="UniProtKB">
        <authorList>
            <consortium name="RefSeq"/>
        </authorList>
    </citation>
    <scope>IDENTIFICATION</scope>
</reference>
<dbReference type="PANTHER" id="PTHR13100:SF10">
    <property type="entry name" value="CELL GROWTH-REGULATING NUCLEOLAR PROTEIN"/>
    <property type="match status" value="1"/>
</dbReference>